<dbReference type="Proteomes" id="UP000053586">
    <property type="component" value="Unassembled WGS sequence"/>
</dbReference>
<reference evidence="1 2" key="1">
    <citation type="journal article" date="2012" name="J. Bacteriol.">
        <title>Genome sequence of proteorhodopsin-containing sea ice bacterium Glaciecola punicea ACAM 611T.</title>
        <authorList>
            <person name="Qin Q.-L."/>
            <person name="Xie B.-B."/>
            <person name="Shu Y.-L."/>
            <person name="Rong J.-C."/>
            <person name="Zhao D.-L."/>
            <person name="Zhang X.-Y."/>
            <person name="Chen X.-L."/>
            <person name="Zhou B.-C."/>
            <person name="Zhanga Y.-Z."/>
        </authorList>
    </citation>
    <scope>NUCLEOTIDE SEQUENCE [LARGE SCALE GENOMIC DNA]</scope>
    <source>
        <strain evidence="1 2">ACAM 611</strain>
    </source>
</reference>
<dbReference type="EMBL" id="BAET01000020">
    <property type="protein sequence ID" value="GAB56072.1"/>
    <property type="molecule type" value="Genomic_DNA"/>
</dbReference>
<accession>H5TCP5</accession>
<evidence type="ECO:0000313" key="2">
    <source>
        <dbReference type="Proteomes" id="UP000053586"/>
    </source>
</evidence>
<protein>
    <submittedName>
        <fullName evidence="1">Uncharacterized protein</fullName>
    </submittedName>
</protein>
<evidence type="ECO:0000313" key="1">
    <source>
        <dbReference type="EMBL" id="GAB56072.1"/>
    </source>
</evidence>
<dbReference type="AlphaFoldDB" id="H5TCP5"/>
<proteinExistence type="predicted"/>
<reference evidence="1 2" key="2">
    <citation type="journal article" date="2017" name="Antonie Van Leeuwenhoek">
        <title>Rhizobium rhizosphaerae sp. nov., a novel species isolated from rice rhizosphere.</title>
        <authorList>
            <person name="Zhao J.J."/>
            <person name="Zhang J."/>
            <person name="Zhang R.J."/>
            <person name="Zhang C.W."/>
            <person name="Yin H.Q."/>
            <person name="Zhang X.X."/>
        </authorList>
    </citation>
    <scope>NUCLEOTIDE SEQUENCE [LARGE SCALE GENOMIC DNA]</scope>
    <source>
        <strain evidence="1 2">ACAM 611</strain>
    </source>
</reference>
<organism evidence="1 2">
    <name type="scientific">Glaciecola punicea ACAM 611</name>
    <dbReference type="NCBI Taxonomy" id="1121923"/>
    <lineage>
        <taxon>Bacteria</taxon>
        <taxon>Pseudomonadati</taxon>
        <taxon>Pseudomonadota</taxon>
        <taxon>Gammaproteobacteria</taxon>
        <taxon>Alteromonadales</taxon>
        <taxon>Alteromonadaceae</taxon>
        <taxon>Glaciecola</taxon>
    </lineage>
</organism>
<gene>
    <name evidence="1" type="ORF">GPUN_1957</name>
</gene>
<name>H5TCP5_9ALTE</name>
<sequence>MLSQFSRQSYSQINETGLPVMVNAWNSHSHFCSFAPVASHQ</sequence>
<comment type="caution">
    <text evidence="1">The sequence shown here is derived from an EMBL/GenBank/DDBJ whole genome shotgun (WGS) entry which is preliminary data.</text>
</comment>
<keyword evidence="2" id="KW-1185">Reference proteome</keyword>